<dbReference type="GO" id="GO:0009253">
    <property type="term" value="P:peptidoglycan catabolic process"/>
    <property type="evidence" value="ECO:0007669"/>
    <property type="project" value="InterPro"/>
</dbReference>
<dbReference type="PATRIC" id="fig|48936.3.peg.1596"/>
<dbReference type="Proteomes" id="UP000031338">
    <property type="component" value="Unassembled WGS sequence"/>
</dbReference>
<evidence type="ECO:0000313" key="2">
    <source>
        <dbReference type="EMBL" id="KHS47795.1"/>
    </source>
</evidence>
<accession>A0A0B8ZXF3</accession>
<keyword evidence="2" id="KW-0378">Hydrolase</keyword>
<evidence type="ECO:0000313" key="3">
    <source>
        <dbReference type="Proteomes" id="UP000031338"/>
    </source>
</evidence>
<dbReference type="Gene3D" id="3.20.20.80">
    <property type="entry name" value="Glycosidases"/>
    <property type="match status" value="1"/>
</dbReference>
<sequence length="236" mass="26388">MPKKRNTRRPGAARRRILGVLLLVALVAGGLAWWKARTWMPDRRDYAVQGVWLSDDDGPIDWRLLRAAGADFAYLTASEGTSTRDAAFADGVIAARQRGIQVGAVHVYDLCAPADAQAANFVTIVPREKDLLPPAIRLDIDSRTCPQVPGEAQMQSELTTFLNQVEKHAEKPVILMVSRGLEKEYHLAARIDRNIWVAQNFLAPTYAGRPWVMWTASDRLRLDASTRPVHWVVVQQ</sequence>
<name>A0A0B8ZXF3_9SPHN</name>
<dbReference type="PROSITE" id="PS51904">
    <property type="entry name" value="GLYCOSYL_HYDROL_F25_2"/>
    <property type="match status" value="1"/>
</dbReference>
<dbReference type="STRING" id="48936.NJ75_01592"/>
<organism evidence="2 3">
    <name type="scientific">Novosphingobium subterraneum</name>
    <dbReference type="NCBI Taxonomy" id="48936"/>
    <lineage>
        <taxon>Bacteria</taxon>
        <taxon>Pseudomonadati</taxon>
        <taxon>Pseudomonadota</taxon>
        <taxon>Alphaproteobacteria</taxon>
        <taxon>Sphingomonadales</taxon>
        <taxon>Sphingomonadaceae</taxon>
        <taxon>Novosphingobium</taxon>
    </lineage>
</organism>
<dbReference type="InterPro" id="IPR002053">
    <property type="entry name" value="Glyco_hydro_25"/>
</dbReference>
<protein>
    <submittedName>
        <fullName evidence="2">Glycoside hydrolase</fullName>
    </submittedName>
</protein>
<dbReference type="Pfam" id="PF01183">
    <property type="entry name" value="Glyco_hydro_25"/>
    <property type="match status" value="1"/>
</dbReference>
<gene>
    <name evidence="2" type="ORF">NJ75_01592</name>
</gene>
<dbReference type="PANTHER" id="PTHR34135:SF2">
    <property type="entry name" value="LYSOZYME"/>
    <property type="match status" value="1"/>
</dbReference>
<comment type="caution">
    <text evidence="2">The sequence shown here is derived from an EMBL/GenBank/DDBJ whole genome shotgun (WGS) entry which is preliminary data.</text>
</comment>
<comment type="similarity">
    <text evidence="1">Belongs to the glycosyl hydrolase 25 family.</text>
</comment>
<evidence type="ECO:0000256" key="1">
    <source>
        <dbReference type="ARBA" id="ARBA00010646"/>
    </source>
</evidence>
<dbReference type="GO" id="GO:0016998">
    <property type="term" value="P:cell wall macromolecule catabolic process"/>
    <property type="evidence" value="ECO:0007669"/>
    <property type="project" value="InterPro"/>
</dbReference>
<dbReference type="GO" id="GO:0016052">
    <property type="term" value="P:carbohydrate catabolic process"/>
    <property type="evidence" value="ECO:0007669"/>
    <property type="project" value="TreeGrafter"/>
</dbReference>
<dbReference type="CDD" id="cd00599">
    <property type="entry name" value="GH25_muramidase"/>
    <property type="match status" value="1"/>
</dbReference>
<dbReference type="SUPFAM" id="SSF51445">
    <property type="entry name" value="(Trans)glycosidases"/>
    <property type="match status" value="1"/>
</dbReference>
<dbReference type="AlphaFoldDB" id="A0A0B8ZXF3"/>
<dbReference type="PANTHER" id="PTHR34135">
    <property type="entry name" value="LYSOZYME"/>
    <property type="match status" value="1"/>
</dbReference>
<dbReference type="EMBL" id="JRVC01000006">
    <property type="protein sequence ID" value="KHS47795.1"/>
    <property type="molecule type" value="Genomic_DNA"/>
</dbReference>
<dbReference type="InterPro" id="IPR017853">
    <property type="entry name" value="GH"/>
</dbReference>
<dbReference type="GO" id="GO:0003796">
    <property type="term" value="F:lysozyme activity"/>
    <property type="evidence" value="ECO:0007669"/>
    <property type="project" value="InterPro"/>
</dbReference>
<keyword evidence="3" id="KW-1185">Reference proteome</keyword>
<reference evidence="2 3" key="1">
    <citation type="submission" date="2014-10" db="EMBL/GenBank/DDBJ databases">
        <title>Draft genome sequence of Novosphingobium subterraneum DSM 12447.</title>
        <authorList>
            <person name="Gan H.M."/>
            <person name="Gan H.Y."/>
            <person name="Savka M.A."/>
        </authorList>
    </citation>
    <scope>NUCLEOTIDE SEQUENCE [LARGE SCALE GENOMIC DNA]</scope>
    <source>
        <strain evidence="2 3">DSM 12447</strain>
    </source>
</reference>
<proteinExistence type="inferred from homology"/>